<evidence type="ECO:0000256" key="5">
    <source>
        <dbReference type="ARBA" id="ARBA00022448"/>
    </source>
</evidence>
<dbReference type="Gene3D" id="3.90.700.10">
    <property type="entry name" value="Succinate dehydrogenase/fumarate reductase flavoprotein, catalytic domain"/>
    <property type="match status" value="1"/>
</dbReference>
<evidence type="ECO:0000256" key="7">
    <source>
        <dbReference type="ARBA" id="ARBA00022630"/>
    </source>
</evidence>
<evidence type="ECO:0000256" key="10">
    <source>
        <dbReference type="ARBA" id="ARBA00023002"/>
    </source>
</evidence>
<evidence type="ECO:0000256" key="2">
    <source>
        <dbReference type="ARBA" id="ARBA00004413"/>
    </source>
</evidence>
<comment type="similarity">
    <text evidence="3">Belongs to the FAD-dependent oxidoreductase 2 family. FRD/SDH subfamily.</text>
</comment>
<protein>
    <recommendedName>
        <fullName evidence="4">succinate dehydrogenase</fullName>
        <ecNumber evidence="4">1.3.5.1</ecNumber>
    </recommendedName>
</protein>
<dbReference type="SUPFAM" id="SSF46977">
    <property type="entry name" value="Succinate dehydrogenase/fumarate reductase flavoprotein C-terminal domain"/>
    <property type="match status" value="1"/>
</dbReference>
<comment type="caution">
    <text evidence="16">The sequence shown here is derived from an EMBL/GenBank/DDBJ whole genome shotgun (WGS) entry which is preliminary data.</text>
</comment>
<accession>A0A8J3SC85</accession>
<keyword evidence="11" id="KW-0472">Membrane</keyword>
<dbReference type="GO" id="GO:0008177">
    <property type="term" value="F:succinate dehydrogenase (quinone) activity"/>
    <property type="evidence" value="ECO:0007669"/>
    <property type="project" value="UniProtKB-EC"/>
</dbReference>
<evidence type="ECO:0000256" key="4">
    <source>
        <dbReference type="ARBA" id="ARBA00012792"/>
    </source>
</evidence>
<dbReference type="SUPFAM" id="SSF56425">
    <property type="entry name" value="Succinate dehydrogenase/fumarate reductase flavoprotein, catalytic domain"/>
    <property type="match status" value="1"/>
</dbReference>
<evidence type="ECO:0000313" key="17">
    <source>
        <dbReference type="Proteomes" id="UP000619788"/>
    </source>
</evidence>
<keyword evidence="10" id="KW-0560">Oxidoreductase</keyword>
<evidence type="ECO:0000256" key="13">
    <source>
        <dbReference type="PIRSR" id="PIRSR630664-50"/>
    </source>
</evidence>
<reference evidence="16 17" key="1">
    <citation type="submission" date="2021-01" db="EMBL/GenBank/DDBJ databases">
        <title>Whole genome shotgun sequence of Planobispora siamensis NBRC 107568.</title>
        <authorList>
            <person name="Komaki H."/>
            <person name="Tamura T."/>
        </authorList>
    </citation>
    <scope>NUCLEOTIDE SEQUENCE [LARGE SCALE GENOMIC DNA]</scope>
    <source>
        <strain evidence="16 17">NBRC 107568</strain>
    </source>
</reference>
<dbReference type="GO" id="GO:0009055">
    <property type="term" value="F:electron transfer activity"/>
    <property type="evidence" value="ECO:0007669"/>
    <property type="project" value="TreeGrafter"/>
</dbReference>
<dbReference type="Pfam" id="PF02910">
    <property type="entry name" value="Succ_DH_flav_C"/>
    <property type="match status" value="1"/>
</dbReference>
<keyword evidence="17" id="KW-1185">Reference proteome</keyword>
<name>A0A8J3SC85_9ACTN</name>
<dbReference type="RefSeq" id="WP_204063749.1">
    <property type="nucleotide sequence ID" value="NZ_BOOJ01000020.1"/>
</dbReference>
<dbReference type="FunFam" id="3.50.50.60:FF:000009">
    <property type="entry name" value="Succinate dehydrogenase flavoprotein subunit"/>
    <property type="match status" value="1"/>
</dbReference>
<sequence length="642" mass="71152">MNELYTEGEPIRDTKAPEGPIEDRWEKRKFSAKLVNPANKRKLHVIVVGTGLAGGSAAATLGELGYNVTSFCYQDSPRRAHSIAAQGGINAAKNYRGDGDSIYRLFYDTVKGGDFRARESNVYRLAQVSVNIIDQAVAQGVPFAREYGGLLDTRSFGGAQVSRTFYARGQTGQQLLLGAYQALERQIAAGTVKMHTRHEMLELIVSDGRARGVIVRDMVTGEIERHVADAVVLATGGYGNVFFLSTNAKGCNTTAIWRAHRRGAMFANPCYTQIHPTCIPVSGEYQSKLTLMSESLRNDGRVWVPAKAGDTRPAAEIPEDERDYYLERIYPAFGNLVPRDIASRAAKNVCDEGRGVGPGGLGVYLDFADAISRLGRDAVEKKYGNLFEMYERITGEDPYTQPMRIYPAVHYTMGGLWVDYDLQSTIPGLFVIGEANFSDHGANRLGASALMQGLADGYFVLPTTIGDYLANGPYGEVDEEAVAEAEIAVRNKIEKLLSVNGTRTADSYHRELGKIMWDYCGMERTEESLRKALERIPELREEFWQNVKVSGQAEELNQALERAGRVADFFDLAELMCIDALHRTESCGGHFRAESQDADGEALRDDENFAYVAAWEYGEQGPILHKEALDYEYVKMSQRSYK</sequence>
<evidence type="ECO:0000256" key="3">
    <source>
        <dbReference type="ARBA" id="ARBA00008040"/>
    </source>
</evidence>
<dbReference type="InterPro" id="IPR037099">
    <property type="entry name" value="Fum_R/Succ_DH_flav-like_C_sf"/>
</dbReference>
<comment type="catalytic activity">
    <reaction evidence="12">
        <text>a quinone + succinate = fumarate + a quinol</text>
        <dbReference type="Rhea" id="RHEA:40523"/>
        <dbReference type="ChEBI" id="CHEBI:24646"/>
        <dbReference type="ChEBI" id="CHEBI:29806"/>
        <dbReference type="ChEBI" id="CHEBI:30031"/>
        <dbReference type="ChEBI" id="CHEBI:132124"/>
        <dbReference type="EC" id="1.3.5.1"/>
    </reaction>
</comment>
<evidence type="ECO:0000259" key="14">
    <source>
        <dbReference type="Pfam" id="PF00890"/>
    </source>
</evidence>
<evidence type="ECO:0000256" key="9">
    <source>
        <dbReference type="ARBA" id="ARBA00022982"/>
    </source>
</evidence>
<keyword evidence="9" id="KW-0249">Electron transport</keyword>
<dbReference type="PRINTS" id="PR00368">
    <property type="entry name" value="FADPNR"/>
</dbReference>
<feature type="domain" description="FAD-dependent oxidoreductase 2 FAD-binding" evidence="14">
    <location>
        <begin position="44"/>
        <end position="450"/>
    </location>
</feature>
<dbReference type="Gene3D" id="3.50.50.60">
    <property type="entry name" value="FAD/NAD(P)-binding domain"/>
    <property type="match status" value="1"/>
</dbReference>
<evidence type="ECO:0000256" key="6">
    <source>
        <dbReference type="ARBA" id="ARBA00022475"/>
    </source>
</evidence>
<comment type="subcellular location">
    <subcellularLocation>
        <location evidence="2">Cell membrane</location>
        <topology evidence="2">Peripheral membrane protein</topology>
        <orientation evidence="2">Cytoplasmic side</orientation>
    </subcellularLocation>
</comment>
<dbReference type="EC" id="1.3.5.1" evidence="4"/>
<dbReference type="InterPro" id="IPR030664">
    <property type="entry name" value="SdhA/FrdA/AprA"/>
</dbReference>
<organism evidence="16 17">
    <name type="scientific">Planobispora siamensis</name>
    <dbReference type="NCBI Taxonomy" id="936338"/>
    <lineage>
        <taxon>Bacteria</taxon>
        <taxon>Bacillati</taxon>
        <taxon>Actinomycetota</taxon>
        <taxon>Actinomycetes</taxon>
        <taxon>Streptosporangiales</taxon>
        <taxon>Streptosporangiaceae</taxon>
        <taxon>Planobispora</taxon>
    </lineage>
</organism>
<dbReference type="GO" id="GO:0033765">
    <property type="term" value="F:steroid dehydrogenase activity, acting on the CH-CH group of donors"/>
    <property type="evidence" value="ECO:0007669"/>
    <property type="project" value="UniProtKB-ARBA"/>
</dbReference>
<feature type="domain" description="Fumarate reductase/succinate dehydrogenase flavoprotein-like C-terminal" evidence="15">
    <location>
        <begin position="509"/>
        <end position="641"/>
    </location>
</feature>
<dbReference type="Pfam" id="PF00890">
    <property type="entry name" value="FAD_binding_2"/>
    <property type="match status" value="1"/>
</dbReference>
<evidence type="ECO:0000259" key="15">
    <source>
        <dbReference type="Pfam" id="PF02910"/>
    </source>
</evidence>
<dbReference type="GO" id="GO:0009061">
    <property type="term" value="P:anaerobic respiration"/>
    <property type="evidence" value="ECO:0007669"/>
    <property type="project" value="TreeGrafter"/>
</dbReference>
<dbReference type="PANTHER" id="PTHR11632">
    <property type="entry name" value="SUCCINATE DEHYDROGENASE 2 FLAVOPROTEIN SUBUNIT"/>
    <property type="match status" value="1"/>
</dbReference>
<evidence type="ECO:0000256" key="11">
    <source>
        <dbReference type="ARBA" id="ARBA00023136"/>
    </source>
</evidence>
<dbReference type="InterPro" id="IPR027477">
    <property type="entry name" value="Succ_DH/fumarate_Rdtase_cat_sf"/>
</dbReference>
<dbReference type="InterPro" id="IPR015939">
    <property type="entry name" value="Fum_Rdtase/Succ_DH_flav-like_C"/>
</dbReference>
<evidence type="ECO:0000256" key="1">
    <source>
        <dbReference type="ARBA" id="ARBA00001974"/>
    </source>
</evidence>
<evidence type="ECO:0000256" key="8">
    <source>
        <dbReference type="ARBA" id="ARBA00022827"/>
    </source>
</evidence>
<keyword evidence="5" id="KW-0813">Transport</keyword>
<evidence type="ECO:0000313" key="16">
    <source>
        <dbReference type="EMBL" id="GIH91463.1"/>
    </source>
</evidence>
<dbReference type="NCBIfam" id="NF005749">
    <property type="entry name" value="PRK07573.1"/>
    <property type="match status" value="1"/>
</dbReference>
<dbReference type="InterPro" id="IPR003953">
    <property type="entry name" value="FAD-dep_OxRdtase_2_FAD-bd"/>
</dbReference>
<gene>
    <name evidence="16" type="primary">sdhA_1</name>
    <name evidence="16" type="ORF">Psi01_20930</name>
</gene>
<dbReference type="PANTHER" id="PTHR11632:SF53">
    <property type="entry name" value="SUCCINATE DEHYDROGENASE FLAVOPROTEIN SUBUNIT"/>
    <property type="match status" value="1"/>
</dbReference>
<dbReference type="GO" id="GO:0005886">
    <property type="term" value="C:plasma membrane"/>
    <property type="evidence" value="ECO:0007669"/>
    <property type="project" value="UniProtKB-SubCell"/>
</dbReference>
<dbReference type="SUPFAM" id="SSF51905">
    <property type="entry name" value="FAD/NAD(P)-binding domain"/>
    <property type="match status" value="1"/>
</dbReference>
<proteinExistence type="inferred from homology"/>
<evidence type="ECO:0000256" key="12">
    <source>
        <dbReference type="ARBA" id="ARBA00049220"/>
    </source>
</evidence>
<dbReference type="GO" id="GO:0050660">
    <property type="term" value="F:flavin adenine dinucleotide binding"/>
    <property type="evidence" value="ECO:0007669"/>
    <property type="project" value="TreeGrafter"/>
</dbReference>
<dbReference type="FunFam" id="3.90.700.10:FF:000006">
    <property type="entry name" value="Succinate dehydrogenase flavoprotein subunit"/>
    <property type="match status" value="1"/>
</dbReference>
<dbReference type="NCBIfam" id="TIGR01811">
    <property type="entry name" value="sdhA_Bsu"/>
    <property type="match status" value="1"/>
</dbReference>
<dbReference type="Proteomes" id="UP000619788">
    <property type="component" value="Unassembled WGS sequence"/>
</dbReference>
<keyword evidence="6" id="KW-1003">Cell membrane</keyword>
<keyword evidence="8" id="KW-0274">FAD</keyword>
<feature type="active site" description="Proton acceptor" evidence="13">
    <location>
        <position position="339"/>
    </location>
</feature>
<dbReference type="InterPro" id="IPR011280">
    <property type="entry name" value="Succ_DH/Fum_Rdt_flav_su"/>
</dbReference>
<comment type="cofactor">
    <cofactor evidence="1">
        <name>FAD</name>
        <dbReference type="ChEBI" id="CHEBI:57692"/>
    </cofactor>
</comment>
<dbReference type="Gene3D" id="1.20.58.100">
    <property type="entry name" value="Fumarate reductase/succinate dehydrogenase flavoprotein-like, C-terminal domain"/>
    <property type="match status" value="1"/>
</dbReference>
<keyword evidence="7" id="KW-0285">Flavoprotein</keyword>
<dbReference type="InterPro" id="IPR036188">
    <property type="entry name" value="FAD/NAD-bd_sf"/>
</dbReference>
<dbReference type="EMBL" id="BOOJ01000020">
    <property type="protein sequence ID" value="GIH91463.1"/>
    <property type="molecule type" value="Genomic_DNA"/>
</dbReference>
<dbReference type="AlphaFoldDB" id="A0A8J3SC85"/>
<dbReference type="FunFam" id="1.20.58.100:FF:000003">
    <property type="entry name" value="Succinate dehydrogenase flavoprotein subunit"/>
    <property type="match status" value="1"/>
</dbReference>